<accession>A0A699ZQE3</accession>
<evidence type="ECO:0000313" key="2">
    <source>
        <dbReference type="EMBL" id="GFH23390.1"/>
    </source>
</evidence>
<dbReference type="EMBL" id="BLLF01002261">
    <property type="protein sequence ID" value="GFH23390.1"/>
    <property type="molecule type" value="Genomic_DNA"/>
</dbReference>
<gene>
    <name evidence="2" type="ORF">HaLaN_20995</name>
</gene>
<keyword evidence="3" id="KW-1185">Reference proteome</keyword>
<comment type="caution">
    <text evidence="2">The sequence shown here is derived from an EMBL/GenBank/DDBJ whole genome shotgun (WGS) entry which is preliminary data.</text>
</comment>
<name>A0A699ZQE3_HAELA</name>
<feature type="region of interest" description="Disordered" evidence="1">
    <location>
        <begin position="18"/>
        <end position="47"/>
    </location>
</feature>
<dbReference type="AlphaFoldDB" id="A0A699ZQE3"/>
<dbReference type="Proteomes" id="UP000485058">
    <property type="component" value="Unassembled WGS sequence"/>
</dbReference>
<feature type="compositionally biased region" description="Basic and acidic residues" evidence="1">
    <location>
        <begin position="26"/>
        <end position="43"/>
    </location>
</feature>
<organism evidence="2 3">
    <name type="scientific">Haematococcus lacustris</name>
    <name type="common">Green alga</name>
    <name type="synonym">Haematococcus pluvialis</name>
    <dbReference type="NCBI Taxonomy" id="44745"/>
    <lineage>
        <taxon>Eukaryota</taxon>
        <taxon>Viridiplantae</taxon>
        <taxon>Chlorophyta</taxon>
        <taxon>core chlorophytes</taxon>
        <taxon>Chlorophyceae</taxon>
        <taxon>CS clade</taxon>
        <taxon>Chlamydomonadales</taxon>
        <taxon>Haematococcaceae</taxon>
        <taxon>Haematococcus</taxon>
    </lineage>
</organism>
<evidence type="ECO:0000256" key="1">
    <source>
        <dbReference type="SAM" id="MobiDB-lite"/>
    </source>
</evidence>
<evidence type="ECO:0000313" key="3">
    <source>
        <dbReference type="Proteomes" id="UP000485058"/>
    </source>
</evidence>
<reference evidence="2 3" key="1">
    <citation type="submission" date="2020-02" db="EMBL/GenBank/DDBJ databases">
        <title>Draft genome sequence of Haematococcus lacustris strain NIES-144.</title>
        <authorList>
            <person name="Morimoto D."/>
            <person name="Nakagawa S."/>
            <person name="Yoshida T."/>
            <person name="Sawayama S."/>
        </authorList>
    </citation>
    <scope>NUCLEOTIDE SEQUENCE [LARGE SCALE GENOMIC DNA]</scope>
    <source>
        <strain evidence="2 3">NIES-144</strain>
    </source>
</reference>
<protein>
    <submittedName>
        <fullName evidence="2">Uncharacterized protein</fullName>
    </submittedName>
</protein>
<sequence length="198" mass="21260">MSDVGALQGTSSAFKRRTGCRVSKLTSEDGHEQGFHPTPEKVRRGMSIPSNTVPSTGFGTHSLAVQLIVFTSGLLHQADDDAQRSIAPQCSPCPLHPRTPANICRSHPRTLRTMTIAQLCNMSFACRPTRTTLTVVPVQTHYPTRSRAEAGVALDMMAAHELATALEAAAVTGELAGEIVDKNSAKKAAKKLRDRMDA</sequence>
<proteinExistence type="predicted"/>